<keyword evidence="4" id="KW-0393">Immunoglobulin domain</keyword>
<evidence type="ECO:0000256" key="3">
    <source>
        <dbReference type="ARBA" id="ARBA00023180"/>
    </source>
</evidence>
<comment type="caution">
    <text evidence="6">The sequence shown here is derived from an EMBL/GenBank/DDBJ whole genome shotgun (WGS) entry which is preliminary data.</text>
</comment>
<dbReference type="InterPro" id="IPR036179">
    <property type="entry name" value="Ig-like_dom_sf"/>
</dbReference>
<dbReference type="Gene3D" id="2.60.40.10">
    <property type="entry name" value="Immunoglobulins"/>
    <property type="match status" value="12"/>
</dbReference>
<evidence type="ECO:0000313" key="7">
    <source>
        <dbReference type="Proteomes" id="UP001059041"/>
    </source>
</evidence>
<feature type="domain" description="Ig-like" evidence="5">
    <location>
        <begin position="384"/>
        <end position="461"/>
    </location>
</feature>
<dbReference type="SUPFAM" id="SSF48726">
    <property type="entry name" value="Immunoglobulin"/>
    <property type="match status" value="13"/>
</dbReference>
<evidence type="ECO:0000256" key="2">
    <source>
        <dbReference type="ARBA" id="ARBA00023157"/>
    </source>
</evidence>
<feature type="domain" description="Ig-like" evidence="5">
    <location>
        <begin position="204"/>
        <end position="283"/>
    </location>
</feature>
<accession>A0A9W7WQL4</accession>
<keyword evidence="7" id="KW-1185">Reference proteome</keyword>
<dbReference type="InterPro" id="IPR052598">
    <property type="entry name" value="IgSF_CEA-related"/>
</dbReference>
<keyword evidence="2" id="KW-1015">Disulfide bond</keyword>
<dbReference type="Pfam" id="PF13927">
    <property type="entry name" value="Ig_3"/>
    <property type="match status" value="7"/>
</dbReference>
<dbReference type="AlphaFoldDB" id="A0A9W7WQL4"/>
<feature type="domain" description="Ig-like" evidence="5">
    <location>
        <begin position="1088"/>
        <end position="1164"/>
    </location>
</feature>
<organism evidence="6 7">
    <name type="scientific">Triplophysa rosa</name>
    <name type="common">Cave loach</name>
    <dbReference type="NCBI Taxonomy" id="992332"/>
    <lineage>
        <taxon>Eukaryota</taxon>
        <taxon>Metazoa</taxon>
        <taxon>Chordata</taxon>
        <taxon>Craniata</taxon>
        <taxon>Vertebrata</taxon>
        <taxon>Euteleostomi</taxon>
        <taxon>Actinopterygii</taxon>
        <taxon>Neopterygii</taxon>
        <taxon>Teleostei</taxon>
        <taxon>Ostariophysi</taxon>
        <taxon>Cypriniformes</taxon>
        <taxon>Nemacheilidae</taxon>
        <taxon>Triplophysa</taxon>
    </lineage>
</organism>
<dbReference type="InterPro" id="IPR003598">
    <property type="entry name" value="Ig_sub2"/>
</dbReference>
<dbReference type="PROSITE" id="PS50835">
    <property type="entry name" value="IG_LIKE"/>
    <property type="match status" value="12"/>
</dbReference>
<gene>
    <name evidence="6" type="ORF">IRJ41_010342</name>
</gene>
<dbReference type="InterPro" id="IPR013783">
    <property type="entry name" value="Ig-like_fold"/>
</dbReference>
<dbReference type="InterPro" id="IPR013098">
    <property type="entry name" value="Ig_I-set"/>
</dbReference>
<feature type="domain" description="Ig-like" evidence="5">
    <location>
        <begin position="560"/>
        <end position="637"/>
    </location>
</feature>
<evidence type="ECO:0000313" key="6">
    <source>
        <dbReference type="EMBL" id="KAI7806700.1"/>
    </source>
</evidence>
<dbReference type="SMART" id="SM00409">
    <property type="entry name" value="IG"/>
    <property type="match status" value="13"/>
</dbReference>
<evidence type="ECO:0000256" key="1">
    <source>
        <dbReference type="ARBA" id="ARBA00022729"/>
    </source>
</evidence>
<sequence length="1179" mass="127864">MLAFFQPSLTALTLQPSANPVPVGTNVTISVNNPPVISFGAWLFGPSVLFLWSPTVIFNGSAYSTGITFNSASYALTISNVNLNSSGLYVLESMGSIGGRGELTLDVQEPVSDVSSSVSKTNLVEFNESVTFTCSARGTPMWISWQNSSSLVTAWERIALSNDGKVFTINPVTRYDQGPFTCIVANNVSRVESTQMNLNISYGPSNLTLTVSPQSIAYASGSVISLSCSVDSKPTASISWTYNGVPLNVVGPNLVLTSTTWNKTGQYACIAHNAATLRYATMTKSIRILDPITEVTVNPQAGYPKENMSFSLTCNIVGSMGSIQWMKNNMHLVGDSRITFSNQNSTLLFTQLNINDNGQYKCVASNDVSIMNSLVYNLTVNYGPRNVAISGPSVTAVGSSVTLNCSADSYPQSHYSWYFKGSKVWDRSVYITGALLVNNSGQYTCSAMNNITGLTSNASMELTVIVPVSAITVNVTNQQPVYNQSFTLTCNVVGDFYSIHWLKNGGRLLPNNRTTFSNNNSTVTINQLALNDGGLYQCAAWNPVSNMTSVAYNLTVNYGPWNTAISGPAIGAVGSSVTFSCSANSQPPSQYSWFFSGSKMSDSSVYVISSLTMNNGGQYTCMAYNNITRISSNATVDLTVFNPISSVTLNVNNQQPVFNQTFTLTCNVNGNVSSIHWMKNSMHMLPNNRTTLSNNNSTLTINTLALSDCGQYQCAARNPVSNMTSVAYNLTVNYGPWNTAISGPTVGAVGSSVTYSCSANSQPPSQYSWFFRGSKMSNSSVLVISSLTTNNGGQYTCMAYNNITTISSNATVDLTVFNLISAVTVNINNQQPINNQPFTLTCNVNGDFTSIQWMKNGMNMLLNNRTTLSNNNSTLTINTLALSDEGQYQCAAHNPVSNMTSVAYNLLINYGPWNTSITGPTIAETGYNVTFRCSASSRPESQYTWFFNGSWVANTSVYVIDTVTLNNTGRYTCSAFNSITGIRSNATLDFTVYVGISAVHVSSIPSIPEVAENLQLMCHVTGPYNSIHWLRNNETLLPSNRITIINNNTTLMFMPLQSADNGNYQCVATNVFRGHKSQPYHLVANFGPVNVQIIVKPGYTTTLTCKAESQPPAVYQWIVDHNNTVVANQPIIEVALQYILGYNFTCVARNPLTNVTVYTSHFISVLMTVFPFVSFPLLL</sequence>
<feature type="domain" description="Ig-like" evidence="5">
    <location>
        <begin position="291"/>
        <end position="381"/>
    </location>
</feature>
<feature type="domain" description="Ig-like" evidence="5">
    <location>
        <begin position="467"/>
        <end position="555"/>
    </location>
</feature>
<protein>
    <recommendedName>
        <fullName evidence="5">Ig-like domain-containing protein</fullName>
    </recommendedName>
</protein>
<dbReference type="InterPro" id="IPR003599">
    <property type="entry name" value="Ig_sub"/>
</dbReference>
<keyword evidence="3" id="KW-0325">Glycoprotein</keyword>
<dbReference type="CDD" id="cd00096">
    <property type="entry name" value="Ig"/>
    <property type="match status" value="1"/>
</dbReference>
<dbReference type="EMBL" id="JAFHDT010000008">
    <property type="protein sequence ID" value="KAI7806700.1"/>
    <property type="molecule type" value="Genomic_DNA"/>
</dbReference>
<dbReference type="Proteomes" id="UP001059041">
    <property type="component" value="Linkage Group LG8"/>
</dbReference>
<dbReference type="InterPro" id="IPR007110">
    <property type="entry name" value="Ig-like_dom"/>
</dbReference>
<dbReference type="PANTHER" id="PTHR44337:SF20">
    <property type="entry name" value="CARCINOEMBRYONIC ANTIGEN-RELATED CELL ADHESION MOLECULE 5-RELATED"/>
    <property type="match status" value="1"/>
</dbReference>
<feature type="domain" description="Ig-like" evidence="5">
    <location>
        <begin position="1012"/>
        <end position="1070"/>
    </location>
</feature>
<dbReference type="Pfam" id="PF07679">
    <property type="entry name" value="I-set"/>
    <property type="match status" value="2"/>
</dbReference>
<proteinExistence type="predicted"/>
<feature type="domain" description="Ig-like" evidence="5">
    <location>
        <begin position="110"/>
        <end position="199"/>
    </location>
</feature>
<dbReference type="SMART" id="SM00408">
    <property type="entry name" value="IGc2"/>
    <property type="match status" value="12"/>
</dbReference>
<name>A0A9W7WQL4_TRIRA</name>
<evidence type="ECO:0000256" key="4">
    <source>
        <dbReference type="ARBA" id="ARBA00023319"/>
    </source>
</evidence>
<dbReference type="Pfam" id="PF13895">
    <property type="entry name" value="Ig_2"/>
    <property type="match status" value="2"/>
</dbReference>
<feature type="domain" description="Ig-like" evidence="5">
    <location>
        <begin position="912"/>
        <end position="989"/>
    </location>
</feature>
<feature type="domain" description="Ig-like" evidence="5">
    <location>
        <begin position="643"/>
        <end position="731"/>
    </location>
</feature>
<feature type="domain" description="Ig-like" evidence="5">
    <location>
        <begin position="736"/>
        <end position="813"/>
    </location>
</feature>
<feature type="domain" description="Ig-like" evidence="5">
    <location>
        <begin position="821"/>
        <end position="903"/>
    </location>
</feature>
<keyword evidence="1" id="KW-0732">Signal</keyword>
<reference evidence="6" key="1">
    <citation type="submission" date="2021-02" db="EMBL/GenBank/DDBJ databases">
        <title>Comparative genomics reveals that relaxation of natural selection precedes convergent phenotypic evolution of cavefish.</title>
        <authorList>
            <person name="Peng Z."/>
        </authorList>
    </citation>
    <scope>NUCLEOTIDE SEQUENCE</scope>
    <source>
        <tissue evidence="6">Muscle</tissue>
    </source>
</reference>
<evidence type="ECO:0000259" key="5">
    <source>
        <dbReference type="PROSITE" id="PS50835"/>
    </source>
</evidence>
<dbReference type="PANTHER" id="PTHR44337">
    <property type="entry name" value="CARCINOEMBRYONIC ANTIGEN-RELATED CELL ADHESION MOLECULE 8"/>
    <property type="match status" value="1"/>
</dbReference>